<dbReference type="AlphaFoldDB" id="A0A4C1VXV6"/>
<dbReference type="Proteomes" id="UP000299102">
    <property type="component" value="Unassembled WGS sequence"/>
</dbReference>
<evidence type="ECO:0000313" key="2">
    <source>
        <dbReference type="Proteomes" id="UP000299102"/>
    </source>
</evidence>
<evidence type="ECO:0000313" key="1">
    <source>
        <dbReference type="EMBL" id="GBP43651.1"/>
    </source>
</evidence>
<proteinExistence type="predicted"/>
<dbReference type="EMBL" id="BGZK01000439">
    <property type="protein sequence ID" value="GBP43651.1"/>
    <property type="molecule type" value="Genomic_DNA"/>
</dbReference>
<comment type="caution">
    <text evidence="1">The sequence shown here is derived from an EMBL/GenBank/DDBJ whole genome shotgun (WGS) entry which is preliminary data.</text>
</comment>
<gene>
    <name evidence="1" type="ORF">EVAR_32217_1</name>
</gene>
<sequence>MEYPTTLFNHVRSRNSWMLSFIAWLAGWETDIDDCHRFGHNVRSSQFAVLFEAQQECFNLSQVKNSLIVRRLTTSIDSFASIQKPVISKAKHPRAKMTRLTEDVPDVNLYEIRMTFK</sequence>
<accession>A0A4C1VXV6</accession>
<protein>
    <submittedName>
        <fullName evidence="1">Uncharacterized protein</fullName>
    </submittedName>
</protein>
<organism evidence="1 2">
    <name type="scientific">Eumeta variegata</name>
    <name type="common">Bagworm moth</name>
    <name type="synonym">Eumeta japonica</name>
    <dbReference type="NCBI Taxonomy" id="151549"/>
    <lineage>
        <taxon>Eukaryota</taxon>
        <taxon>Metazoa</taxon>
        <taxon>Ecdysozoa</taxon>
        <taxon>Arthropoda</taxon>
        <taxon>Hexapoda</taxon>
        <taxon>Insecta</taxon>
        <taxon>Pterygota</taxon>
        <taxon>Neoptera</taxon>
        <taxon>Endopterygota</taxon>
        <taxon>Lepidoptera</taxon>
        <taxon>Glossata</taxon>
        <taxon>Ditrysia</taxon>
        <taxon>Tineoidea</taxon>
        <taxon>Psychidae</taxon>
        <taxon>Oiketicinae</taxon>
        <taxon>Eumeta</taxon>
    </lineage>
</organism>
<name>A0A4C1VXV6_EUMVA</name>
<reference evidence="1 2" key="1">
    <citation type="journal article" date="2019" name="Commun. Biol.">
        <title>The bagworm genome reveals a unique fibroin gene that provides high tensile strength.</title>
        <authorList>
            <person name="Kono N."/>
            <person name="Nakamura H."/>
            <person name="Ohtoshi R."/>
            <person name="Tomita M."/>
            <person name="Numata K."/>
            <person name="Arakawa K."/>
        </authorList>
    </citation>
    <scope>NUCLEOTIDE SEQUENCE [LARGE SCALE GENOMIC DNA]</scope>
</reference>
<keyword evidence="2" id="KW-1185">Reference proteome</keyword>